<comment type="caution">
    <text evidence="2">The sequence shown here is derived from an EMBL/GenBank/DDBJ whole genome shotgun (WGS) entry which is preliminary data.</text>
</comment>
<feature type="compositionally biased region" description="Acidic residues" evidence="1">
    <location>
        <begin position="48"/>
        <end position="64"/>
    </location>
</feature>
<reference evidence="2" key="1">
    <citation type="submission" date="2017-09" db="EMBL/GenBank/DDBJ databases">
        <title>Polyketide synthases of a Diaporthe helianthi virulent isolate.</title>
        <authorList>
            <person name="Baroncelli R."/>
        </authorList>
    </citation>
    <scope>NUCLEOTIDE SEQUENCE [LARGE SCALE GENOMIC DNA]</scope>
    <source>
        <strain evidence="2">7/96</strain>
    </source>
</reference>
<evidence type="ECO:0000313" key="3">
    <source>
        <dbReference type="Proteomes" id="UP000094444"/>
    </source>
</evidence>
<protein>
    <submittedName>
        <fullName evidence="2">Uncharacterized protein</fullName>
    </submittedName>
</protein>
<dbReference type="InParanoid" id="A0A2P5HHY0"/>
<name>A0A2P5HHY0_DIAHE</name>
<accession>A0A2P5HHY0</accession>
<gene>
    <name evidence="2" type="ORF">DHEL01_v211744</name>
</gene>
<evidence type="ECO:0000256" key="1">
    <source>
        <dbReference type="SAM" id="MobiDB-lite"/>
    </source>
</evidence>
<dbReference type="Proteomes" id="UP000094444">
    <property type="component" value="Unassembled WGS sequence"/>
</dbReference>
<organism evidence="2 3">
    <name type="scientific">Diaporthe helianthi</name>
    <dbReference type="NCBI Taxonomy" id="158607"/>
    <lineage>
        <taxon>Eukaryota</taxon>
        <taxon>Fungi</taxon>
        <taxon>Dikarya</taxon>
        <taxon>Ascomycota</taxon>
        <taxon>Pezizomycotina</taxon>
        <taxon>Sordariomycetes</taxon>
        <taxon>Sordariomycetidae</taxon>
        <taxon>Diaporthales</taxon>
        <taxon>Diaporthaceae</taxon>
        <taxon>Diaporthe</taxon>
    </lineage>
</organism>
<proteinExistence type="predicted"/>
<evidence type="ECO:0000313" key="2">
    <source>
        <dbReference type="EMBL" id="POS69859.1"/>
    </source>
</evidence>
<keyword evidence="3" id="KW-1185">Reference proteome</keyword>
<dbReference type="EMBL" id="MAVT02001950">
    <property type="protein sequence ID" value="POS69859.1"/>
    <property type="molecule type" value="Genomic_DNA"/>
</dbReference>
<sequence length="170" mass="19693">MKNLQQNLYYHEEDDEVYTDVKDRSEDGNGDQAQNAEFRFSGKVVQLSDEEDDWSDSSSDDLGSDADKGTSRHMVEVYGTLGACYRDVDNNFKTFYRYVEPDRRASCNVMASGLKDPVSLLTKYRSQRLEGKSRYFHSAFSRHPELVRRRRQPSPLLKDCPGVEFITVRR</sequence>
<dbReference type="AlphaFoldDB" id="A0A2P5HHY0"/>
<dbReference type="OrthoDB" id="10584986at2759"/>
<feature type="region of interest" description="Disordered" evidence="1">
    <location>
        <begin position="1"/>
        <end position="69"/>
    </location>
</feature>